<dbReference type="Proteomes" id="UP000271098">
    <property type="component" value="Unassembled WGS sequence"/>
</dbReference>
<sequence>MKLQKQVDRLLYPPYRYYFGLASLPFSTVAFAFTALLAYLLYQEIRARRVSRKCYVLILNRAVGDISCSSCFILCSFYLLSVDAETFE</sequence>
<keyword evidence="1" id="KW-1133">Transmembrane helix</keyword>
<dbReference type="WBParaSite" id="GPUH_0000335901-mRNA-1">
    <property type="protein sequence ID" value="GPUH_0000335901-mRNA-1"/>
    <property type="gene ID" value="GPUH_0000335901"/>
</dbReference>
<proteinExistence type="predicted"/>
<organism evidence="4">
    <name type="scientific">Gongylonema pulchrum</name>
    <dbReference type="NCBI Taxonomy" id="637853"/>
    <lineage>
        <taxon>Eukaryota</taxon>
        <taxon>Metazoa</taxon>
        <taxon>Ecdysozoa</taxon>
        <taxon>Nematoda</taxon>
        <taxon>Chromadorea</taxon>
        <taxon>Rhabditida</taxon>
        <taxon>Spirurina</taxon>
        <taxon>Spiruromorpha</taxon>
        <taxon>Spiruroidea</taxon>
        <taxon>Gongylonematidae</taxon>
        <taxon>Gongylonema</taxon>
    </lineage>
</organism>
<keyword evidence="3" id="KW-1185">Reference proteome</keyword>
<evidence type="ECO:0000313" key="4">
    <source>
        <dbReference type="WBParaSite" id="GPUH_0000335901-mRNA-1"/>
    </source>
</evidence>
<evidence type="ECO:0000313" key="2">
    <source>
        <dbReference type="EMBL" id="VDK39177.1"/>
    </source>
</evidence>
<keyword evidence="1" id="KW-0472">Membrane</keyword>
<feature type="transmembrane region" description="Helical" evidence="1">
    <location>
        <begin position="17"/>
        <end position="42"/>
    </location>
</feature>
<protein>
    <submittedName>
        <fullName evidence="4">Serpentine receptor class gamma</fullName>
    </submittedName>
</protein>
<reference evidence="2 3" key="2">
    <citation type="submission" date="2018-11" db="EMBL/GenBank/DDBJ databases">
        <authorList>
            <consortium name="Pathogen Informatics"/>
        </authorList>
    </citation>
    <scope>NUCLEOTIDE SEQUENCE [LARGE SCALE GENOMIC DNA]</scope>
</reference>
<name>A0A183D3R2_9BILA</name>
<reference evidence="4" key="1">
    <citation type="submission" date="2016-06" db="UniProtKB">
        <authorList>
            <consortium name="WormBaseParasite"/>
        </authorList>
    </citation>
    <scope>IDENTIFICATION</scope>
</reference>
<keyword evidence="1" id="KW-0812">Transmembrane</keyword>
<dbReference type="AlphaFoldDB" id="A0A183D3R2"/>
<evidence type="ECO:0000313" key="3">
    <source>
        <dbReference type="Proteomes" id="UP000271098"/>
    </source>
</evidence>
<gene>
    <name evidence="2" type="ORF">GPUH_LOCUS3353</name>
</gene>
<evidence type="ECO:0000256" key="1">
    <source>
        <dbReference type="SAM" id="Phobius"/>
    </source>
</evidence>
<accession>A0A183D3R2</accession>
<dbReference type="EMBL" id="UYRT01005675">
    <property type="protein sequence ID" value="VDK39177.1"/>
    <property type="molecule type" value="Genomic_DNA"/>
</dbReference>